<dbReference type="InterPro" id="IPR058999">
    <property type="entry name" value="EIF3CL_C"/>
</dbReference>
<dbReference type="GO" id="GO:0016282">
    <property type="term" value="C:eukaryotic 43S preinitiation complex"/>
    <property type="evidence" value="ECO:0007669"/>
    <property type="project" value="UniProtKB-UniRule"/>
</dbReference>
<evidence type="ECO:0000256" key="2">
    <source>
        <dbReference type="ARBA" id="ARBA00022540"/>
    </source>
</evidence>
<comment type="subcellular location">
    <subcellularLocation>
        <location evidence="6">Cytoplasm</location>
    </subcellularLocation>
</comment>
<keyword evidence="3" id="KW-0597">Phosphoprotein</keyword>
<dbReference type="PANTHER" id="PTHR13937:SF0">
    <property type="entry name" value="EUKARYOTIC TRANSLATION INITIATION FACTOR 3 SUBUNIT C-RELATED"/>
    <property type="match status" value="1"/>
</dbReference>
<feature type="domain" description="PCI" evidence="8">
    <location>
        <begin position="669"/>
        <end position="845"/>
    </location>
</feature>
<sequence length="1028" mass="114506">MSRFFATGSDSESEESSSADEITPKAPGTTYKPSLLLSDDEEDTKRVVRSAKDKRFEELTNLIKTIRNAMKIRDMAKCLEEFEQLCRAFLKSKTIVDKEGVPSFYIRLLADLEDYLNQVWEDKEGKKKMNKHNAKALSTLRQKIRKYNRDYETEITSYKENPQESADEEEEKEAGDSGSSSDSDGEEDEDGVPAKSFLKKKPEVTPDASKFLKSAKGSGDESSSSDDDEDWGSDTVDSGSESSDEGDGKGASLAVVFLKKAQEGEKSTEKIGKKKKKEKKELREEEFEEEEGGEGVEGGWEKVKGGAPMVKPKMFAKGTEINVPVVVKKLNEILQARGKKGTDRAAQIELLHALANIAGENNLGQGVLVKIKFNIIASLYDYNPNLAAFMKPEMWKKCLECIDELLDILFEHNDIFIGENIAEDSESLIISDQPFRVRGCILTLVERMDEEFTKIMQNTDPHSQEYVDNLKDEGHVCGIIDRLLDYMETKGSTEEICRVYLRRIMHTYYKFDYKAHRRSLGLPVESKSEQDQEESEGEDSAVIMDRLCKFIYAKDRTDRIRTCAILCHIYHHALHSRWYQARDLMLMSHLQDNIQHADPPVQILYNRTMVQLGICAFRQGMIKDAHNALLDIQSSGRAKELLGQGLLMRNMQERNAEQEKIEKRRQVPFHMHINLELLECVYLVSAMLLEIPYMAAHEFDARRRMISKQFHHQLRVGERQPLLGPPESMREHVVAASKAMKMGDWRTCHSFIINEKMNSKVWDLFPETQRVREMLVRKIQEESLRTYLFTYSSVYDSISMGTLSEMFELEIPTVHSIISKMIINEELMASLDQPTQTVVMHRTEPTSLQNMALQLAEKLGSLVENNERVFDLKQGIYGGYFNRDQKGGYQQNKSYNRDQKGGYQQNKSYNRDQRGGGYQGGGGGGYQGGGGGYHGGGGGGGYHGGGGYQGGGGGGGYHGGGGGYHGGGGGGGGYQGGGGGGGYHGGGGGGGYHGGGGGGGYQGGGGGYQGNRGGYNRGGYRNQNQSNY</sequence>
<evidence type="ECO:0000256" key="7">
    <source>
        <dbReference type="SAM" id="MobiDB-lite"/>
    </source>
</evidence>
<comment type="subunit">
    <text evidence="6">Component of the eukaryotic translation initiation factor 3 (eIF-3) complex, which is composed of 13 subunits: EIF3A, EIF3B, EIF3C, EIF3D, EIF3E, EIF3F, EIF3G, EIF3H, EIF3I, EIF3J, EIF3K, EIF3L and EIF3M.</text>
</comment>
<protein>
    <recommendedName>
        <fullName evidence="6">Eukaryotic translation initiation factor 3 subunit C</fullName>
        <shortName evidence="6">eIF3c</shortName>
    </recommendedName>
    <alternativeName>
        <fullName evidence="6">Eukaryotic translation initiation factor 3 subunit 8</fullName>
    </alternativeName>
</protein>
<dbReference type="GO" id="GO:0005852">
    <property type="term" value="C:eukaryotic translation initiation factor 3 complex"/>
    <property type="evidence" value="ECO:0007669"/>
    <property type="project" value="UniProtKB-UniRule"/>
</dbReference>
<dbReference type="Pfam" id="PF01399">
    <property type="entry name" value="PCI"/>
    <property type="match status" value="1"/>
</dbReference>
<feature type="region of interest" description="Disordered" evidence="7">
    <location>
        <begin position="264"/>
        <end position="300"/>
    </location>
</feature>
<reference evidence="9 10" key="1">
    <citation type="journal article" date="2021" name="G3 (Bethesda)">
        <title>Improved contiguity of the threespine stickleback genome using long-read sequencing.</title>
        <authorList>
            <person name="Nath S."/>
            <person name="Shaw D.E."/>
            <person name="White M.A."/>
        </authorList>
    </citation>
    <scope>NUCLEOTIDE SEQUENCE [LARGE SCALE GENOMIC DNA]</scope>
    <source>
        <strain evidence="9 10">Lake Benthic</strain>
    </source>
</reference>
<reference evidence="9" key="3">
    <citation type="submission" date="2025-09" db="UniProtKB">
        <authorList>
            <consortium name="Ensembl"/>
        </authorList>
    </citation>
    <scope>IDENTIFICATION</scope>
</reference>
<keyword evidence="10" id="KW-1185">Reference proteome</keyword>
<dbReference type="GO" id="GO:0031369">
    <property type="term" value="F:translation initiation factor binding"/>
    <property type="evidence" value="ECO:0007669"/>
    <property type="project" value="InterPro"/>
</dbReference>
<evidence type="ECO:0000259" key="8">
    <source>
        <dbReference type="PROSITE" id="PS50250"/>
    </source>
</evidence>
<dbReference type="InterPro" id="IPR000717">
    <property type="entry name" value="PCI_dom"/>
</dbReference>
<keyword evidence="2 6" id="KW-0396">Initiation factor</keyword>
<dbReference type="GO" id="GO:0003723">
    <property type="term" value="F:RNA binding"/>
    <property type="evidence" value="ECO:0007669"/>
    <property type="project" value="InterPro"/>
</dbReference>
<organism evidence="9 10">
    <name type="scientific">Gasterosteus aculeatus aculeatus</name>
    <name type="common">three-spined stickleback</name>
    <dbReference type="NCBI Taxonomy" id="481459"/>
    <lineage>
        <taxon>Eukaryota</taxon>
        <taxon>Metazoa</taxon>
        <taxon>Chordata</taxon>
        <taxon>Craniata</taxon>
        <taxon>Vertebrata</taxon>
        <taxon>Euteleostomi</taxon>
        <taxon>Actinopterygii</taxon>
        <taxon>Neopterygii</taxon>
        <taxon>Teleostei</taxon>
        <taxon>Neoteleostei</taxon>
        <taxon>Acanthomorphata</taxon>
        <taxon>Eupercaria</taxon>
        <taxon>Perciformes</taxon>
        <taxon>Cottioidei</taxon>
        <taxon>Gasterosteales</taxon>
        <taxon>Gasterosteidae</taxon>
        <taxon>Gasterosteus</taxon>
    </lineage>
</organism>
<reference evidence="9" key="2">
    <citation type="submission" date="2025-08" db="UniProtKB">
        <authorList>
            <consortium name="Ensembl"/>
        </authorList>
    </citation>
    <scope>IDENTIFICATION</scope>
</reference>
<comment type="similarity">
    <text evidence="6">Belongs to the eIF-3 subunit C family.</text>
</comment>
<dbReference type="Pfam" id="PF26569">
    <property type="entry name" value="EIF3CL_C"/>
    <property type="match status" value="1"/>
</dbReference>
<dbReference type="GeneTree" id="ENSGT00390000017900"/>
<dbReference type="SMART" id="SM00088">
    <property type="entry name" value="PINT"/>
    <property type="match status" value="1"/>
</dbReference>
<keyword evidence="4 6" id="KW-0648">Protein biosynthesis</keyword>
<feature type="region of interest" description="Disordered" evidence="7">
    <location>
        <begin position="887"/>
        <end position="923"/>
    </location>
</feature>
<dbReference type="InterPro" id="IPR008905">
    <property type="entry name" value="EIF3C_N_dom"/>
</dbReference>
<feature type="compositionally biased region" description="Acidic residues" evidence="7">
    <location>
        <begin position="284"/>
        <end position="294"/>
    </location>
</feature>
<dbReference type="PROSITE" id="PS50250">
    <property type="entry name" value="PCI"/>
    <property type="match status" value="1"/>
</dbReference>
<feature type="region of interest" description="Disordered" evidence="7">
    <location>
        <begin position="1001"/>
        <end position="1028"/>
    </location>
</feature>
<proteinExistence type="inferred from homology"/>
<gene>
    <name evidence="6" type="primary">EIF3C</name>
    <name evidence="6" type="synonym">EIF3S8</name>
</gene>
<evidence type="ECO:0000256" key="6">
    <source>
        <dbReference type="HAMAP-Rule" id="MF_03002"/>
    </source>
</evidence>
<feature type="compositionally biased region" description="Gly residues" evidence="7">
    <location>
        <begin position="1001"/>
        <end position="1017"/>
    </location>
</feature>
<dbReference type="HAMAP" id="MF_03002">
    <property type="entry name" value="eIF3c"/>
    <property type="match status" value="1"/>
</dbReference>
<feature type="region of interest" description="Disordered" evidence="7">
    <location>
        <begin position="1"/>
        <end position="43"/>
    </location>
</feature>
<dbReference type="AlphaFoldDB" id="A0AAQ4RX04"/>
<evidence type="ECO:0000313" key="9">
    <source>
        <dbReference type="Ensembl" id="ENSGACP00000067143.1"/>
    </source>
</evidence>
<dbReference type="InterPro" id="IPR036390">
    <property type="entry name" value="WH_DNA-bd_sf"/>
</dbReference>
<dbReference type="Ensembl" id="ENSGACT00000041388.1">
    <property type="protein sequence ID" value="ENSGACP00000067143.1"/>
    <property type="gene ID" value="ENSGACG00000007652.3"/>
</dbReference>
<comment type="function">
    <text evidence="5">Component of the eukaryotic translation initiation factor 3 (eIF-3) complex, which is required for several steps in the initiation of protein synthesis. The eIF-3 complex associates with the 40S ribosome and facilitates the recruitment of eIF-1, eIF-1A, eIF-2:GTP:methionyl-tRNAi and eIF-5 to form the 43S pre-initiation complex (43S PIC). The eIF-3 complex stimulates mRNA recruitment to the 43S PIC and scanning of the mRNA for AUG recognition. The eIF-3 complex is also required for disassembly and recycling of post-termination ribosomal complexes and subsequently prevents premature joining of the 40S and 60S ribosomal subunits prior to initiation. The eIF-3 complex specifically targets and initiates translation of a subset of mRNAs involved in cell proliferation, including cell cycling, differentiation and apoptosis, and uses different modes of RNA stem-loop binding to exert either translational activation or repression.</text>
</comment>
<feature type="region of interest" description="Disordered" evidence="7">
    <location>
        <begin position="153"/>
        <end position="250"/>
    </location>
</feature>
<dbReference type="InterPro" id="IPR027516">
    <property type="entry name" value="EIF3C"/>
</dbReference>
<dbReference type="GO" id="GO:0001732">
    <property type="term" value="P:formation of cytoplasmic translation initiation complex"/>
    <property type="evidence" value="ECO:0007669"/>
    <property type="project" value="UniProtKB-UniRule"/>
</dbReference>
<evidence type="ECO:0000256" key="5">
    <source>
        <dbReference type="ARBA" id="ARBA00057041"/>
    </source>
</evidence>
<keyword evidence="1 6" id="KW-0963">Cytoplasm</keyword>
<dbReference type="GO" id="GO:0033290">
    <property type="term" value="C:eukaryotic 48S preinitiation complex"/>
    <property type="evidence" value="ECO:0007669"/>
    <property type="project" value="UniProtKB-UniRule"/>
</dbReference>
<evidence type="ECO:0000313" key="10">
    <source>
        <dbReference type="Proteomes" id="UP000007635"/>
    </source>
</evidence>
<evidence type="ECO:0000256" key="1">
    <source>
        <dbReference type="ARBA" id="ARBA00022490"/>
    </source>
</evidence>
<comment type="function">
    <text evidence="6">Component of the eukaryotic translation initiation factor 3 (eIF-3) complex, which is involved in protein synthesis of a specialized repertoire of mRNAs and, together with other initiation factors, stimulates binding of mRNA and methionyl-tRNAi to the 40S ribosome. The eIF-3 complex specifically targets and initiates translation of a subset of mRNAs involved in cell proliferation.</text>
</comment>
<dbReference type="FunFam" id="1.10.10.10:FF:000461">
    <property type="entry name" value="Eukaryotic translation initiation factor 3 subunit C"/>
    <property type="match status" value="1"/>
</dbReference>
<feature type="compositionally biased region" description="Acidic residues" evidence="7">
    <location>
        <begin position="223"/>
        <end position="232"/>
    </location>
</feature>
<evidence type="ECO:0000256" key="3">
    <source>
        <dbReference type="ARBA" id="ARBA00022553"/>
    </source>
</evidence>
<accession>A0AAQ4RX04</accession>
<dbReference type="Pfam" id="PF05470">
    <property type="entry name" value="eIF-3c_N"/>
    <property type="match status" value="1"/>
</dbReference>
<name>A0AAQ4RX04_GASAC</name>
<dbReference type="Proteomes" id="UP000007635">
    <property type="component" value="Chromosome V"/>
</dbReference>
<evidence type="ECO:0000256" key="4">
    <source>
        <dbReference type="ARBA" id="ARBA00022917"/>
    </source>
</evidence>
<dbReference type="PANTHER" id="PTHR13937">
    <property type="entry name" value="EUKARYOTIC TRANSLATION INITATION FACTOR 3, SUBUNIT 8 EIF3S8 -RELATED"/>
    <property type="match status" value="1"/>
</dbReference>
<dbReference type="GO" id="GO:0003743">
    <property type="term" value="F:translation initiation factor activity"/>
    <property type="evidence" value="ECO:0007669"/>
    <property type="project" value="UniProtKB-UniRule"/>
</dbReference>
<dbReference type="SUPFAM" id="SSF46785">
    <property type="entry name" value="Winged helix' DNA-binding domain"/>
    <property type="match status" value="1"/>
</dbReference>